<sequence length="86" mass="9933">MCLCQIHTTHSYFIVIFTFPKPFFIPLVFSPRYTPTLQIFTTLTQYLDSTWSSPFYTSSASVITSPDTSKHTINIYKLLLASTHYI</sequence>
<evidence type="ECO:0000313" key="2">
    <source>
        <dbReference type="Proteomes" id="UP000823674"/>
    </source>
</evidence>
<reference evidence="1 2" key="1">
    <citation type="submission" date="2021-03" db="EMBL/GenBank/DDBJ databases">
        <authorList>
            <person name="King G.J."/>
            <person name="Bancroft I."/>
            <person name="Baten A."/>
            <person name="Bloomfield J."/>
            <person name="Borpatragohain P."/>
            <person name="He Z."/>
            <person name="Irish N."/>
            <person name="Irwin J."/>
            <person name="Liu K."/>
            <person name="Mauleon R.P."/>
            <person name="Moore J."/>
            <person name="Morris R."/>
            <person name="Ostergaard L."/>
            <person name="Wang B."/>
            <person name="Wells R."/>
        </authorList>
    </citation>
    <scope>NUCLEOTIDE SEQUENCE [LARGE SCALE GENOMIC DNA]</scope>
    <source>
        <strain evidence="1">R-o-18</strain>
        <tissue evidence="1">Leaf</tissue>
    </source>
</reference>
<dbReference type="EMBL" id="JADBGQ010000009">
    <property type="protein sequence ID" value="KAG5380247.1"/>
    <property type="molecule type" value="Genomic_DNA"/>
</dbReference>
<keyword evidence="2" id="KW-1185">Reference proteome</keyword>
<accession>A0ABQ7L1Y2</accession>
<dbReference type="Proteomes" id="UP000823674">
    <property type="component" value="Chromosome A07"/>
</dbReference>
<protein>
    <submittedName>
        <fullName evidence="1">Uncharacterized protein</fullName>
    </submittedName>
</protein>
<comment type="caution">
    <text evidence="1">The sequence shown here is derived from an EMBL/GenBank/DDBJ whole genome shotgun (WGS) entry which is preliminary data.</text>
</comment>
<organism evidence="1 2">
    <name type="scientific">Brassica rapa subsp. trilocularis</name>
    <dbReference type="NCBI Taxonomy" id="1813537"/>
    <lineage>
        <taxon>Eukaryota</taxon>
        <taxon>Viridiplantae</taxon>
        <taxon>Streptophyta</taxon>
        <taxon>Embryophyta</taxon>
        <taxon>Tracheophyta</taxon>
        <taxon>Spermatophyta</taxon>
        <taxon>Magnoliopsida</taxon>
        <taxon>eudicotyledons</taxon>
        <taxon>Gunneridae</taxon>
        <taxon>Pentapetalae</taxon>
        <taxon>rosids</taxon>
        <taxon>malvids</taxon>
        <taxon>Brassicales</taxon>
        <taxon>Brassicaceae</taxon>
        <taxon>Brassiceae</taxon>
        <taxon>Brassica</taxon>
    </lineage>
</organism>
<evidence type="ECO:0000313" key="1">
    <source>
        <dbReference type="EMBL" id="KAG5380247.1"/>
    </source>
</evidence>
<name>A0ABQ7L1Y2_BRACM</name>
<proteinExistence type="predicted"/>
<gene>
    <name evidence="1" type="primary">A07p037710.1_BraROA</name>
    <name evidence="1" type="ORF">IGI04_028089</name>
</gene>